<dbReference type="InterPro" id="IPR008024">
    <property type="entry name" value="YiaAB"/>
</dbReference>
<accession>A0A345SXA7</accession>
<dbReference type="AlphaFoldDB" id="A0A345SXA7"/>
<dbReference type="Pfam" id="PF05360">
    <property type="entry name" value="YiaAB"/>
    <property type="match status" value="1"/>
</dbReference>
<dbReference type="PANTHER" id="PTHR37290">
    <property type="entry name" value="INNER MEMBRANE PROTEIN YIAA-RELATED"/>
    <property type="match status" value="1"/>
</dbReference>
<evidence type="ECO:0000256" key="1">
    <source>
        <dbReference type="SAM" id="MobiDB-lite"/>
    </source>
</evidence>
<evidence type="ECO:0000313" key="5">
    <source>
        <dbReference type="Proteomes" id="UP000249340"/>
    </source>
</evidence>
<dbReference type="EMBL" id="CP031264">
    <property type="protein sequence ID" value="AXI78362.1"/>
    <property type="molecule type" value="Genomic_DNA"/>
</dbReference>
<keyword evidence="2" id="KW-0472">Membrane</keyword>
<gene>
    <name evidence="4" type="ORF">C7M71_013865</name>
</gene>
<dbReference type="GO" id="GO:0005886">
    <property type="term" value="C:plasma membrane"/>
    <property type="evidence" value="ECO:0007669"/>
    <property type="project" value="TreeGrafter"/>
</dbReference>
<keyword evidence="2" id="KW-0812">Transmembrane</keyword>
<dbReference type="InterPro" id="IPR038972">
    <property type="entry name" value="YiaA-like"/>
</dbReference>
<organism evidence="4 5">
    <name type="scientific">Peterkaempfera bronchialis</name>
    <dbReference type="NCBI Taxonomy" id="2126346"/>
    <lineage>
        <taxon>Bacteria</taxon>
        <taxon>Bacillati</taxon>
        <taxon>Actinomycetota</taxon>
        <taxon>Actinomycetes</taxon>
        <taxon>Kitasatosporales</taxon>
        <taxon>Streptomycetaceae</taxon>
        <taxon>Peterkaempfera</taxon>
    </lineage>
</organism>
<keyword evidence="2" id="KW-1133">Transmembrane helix</keyword>
<sequence>MSSRTHVARTTPGQDAAMSASMQPRTTAAYYLQAVISFALSGTALAVGIAYLPVDAWMRAFLAVGLLYVITSAFTLAKCVRDRQESADMVSRVDQARLEKLLAEHDPFKTDL</sequence>
<keyword evidence="5" id="KW-1185">Reference proteome</keyword>
<feature type="region of interest" description="Disordered" evidence="1">
    <location>
        <begin position="1"/>
        <end position="20"/>
    </location>
</feature>
<dbReference type="Proteomes" id="UP000249340">
    <property type="component" value="Chromosome"/>
</dbReference>
<dbReference type="KEGG" id="stri:C7M71_013865"/>
<evidence type="ECO:0000259" key="3">
    <source>
        <dbReference type="Pfam" id="PF05360"/>
    </source>
</evidence>
<dbReference type="PANTHER" id="PTHR37290:SF1">
    <property type="entry name" value="INNER MEMBRANE PROTEIN YIAA"/>
    <property type="match status" value="1"/>
</dbReference>
<evidence type="ECO:0000313" key="4">
    <source>
        <dbReference type="EMBL" id="AXI78362.1"/>
    </source>
</evidence>
<feature type="domain" description="YiaAB two helix" evidence="3">
    <location>
        <begin position="30"/>
        <end position="82"/>
    </location>
</feature>
<protein>
    <recommendedName>
        <fullName evidence="3">YiaAB two helix domain-containing protein</fullName>
    </recommendedName>
</protein>
<feature type="transmembrane region" description="Helical" evidence="2">
    <location>
        <begin position="28"/>
        <end position="51"/>
    </location>
</feature>
<evidence type="ECO:0000256" key="2">
    <source>
        <dbReference type="SAM" id="Phobius"/>
    </source>
</evidence>
<dbReference type="OrthoDB" id="3296350at2"/>
<name>A0A345SXA7_9ACTN</name>
<reference evidence="5" key="1">
    <citation type="submission" date="2018-07" db="EMBL/GenBank/DDBJ databases">
        <title>Streptacidiphilus bronchialis DSM 106435 chromosome.</title>
        <authorList>
            <person name="Batra D."/>
            <person name="Gulvik C.A."/>
        </authorList>
    </citation>
    <scope>NUCLEOTIDE SEQUENCE [LARGE SCALE GENOMIC DNA]</scope>
    <source>
        <strain evidence="5">DSM 106435</strain>
    </source>
</reference>
<proteinExistence type="predicted"/>
<feature type="transmembrane region" description="Helical" evidence="2">
    <location>
        <begin position="57"/>
        <end position="77"/>
    </location>
</feature>
<dbReference type="GO" id="GO:0006974">
    <property type="term" value="P:DNA damage response"/>
    <property type="evidence" value="ECO:0007669"/>
    <property type="project" value="TreeGrafter"/>
</dbReference>